<evidence type="ECO:0000313" key="2">
    <source>
        <dbReference type="Proteomes" id="UP000266673"/>
    </source>
</evidence>
<comment type="caution">
    <text evidence="1">The sequence shown here is derived from an EMBL/GenBank/DDBJ whole genome shotgun (WGS) entry which is preliminary data.</text>
</comment>
<keyword evidence="2" id="KW-1185">Reference proteome</keyword>
<evidence type="ECO:0000313" key="1">
    <source>
        <dbReference type="EMBL" id="RIB17806.1"/>
    </source>
</evidence>
<protein>
    <submittedName>
        <fullName evidence="1">Uncharacterized protein</fullName>
    </submittedName>
</protein>
<dbReference type="EMBL" id="QKWP01000581">
    <property type="protein sequence ID" value="RIB17806.1"/>
    <property type="molecule type" value="Genomic_DNA"/>
</dbReference>
<name>A0A397VEQ6_9GLOM</name>
<organism evidence="1 2">
    <name type="scientific">Gigaspora rosea</name>
    <dbReference type="NCBI Taxonomy" id="44941"/>
    <lineage>
        <taxon>Eukaryota</taxon>
        <taxon>Fungi</taxon>
        <taxon>Fungi incertae sedis</taxon>
        <taxon>Mucoromycota</taxon>
        <taxon>Glomeromycotina</taxon>
        <taxon>Glomeromycetes</taxon>
        <taxon>Diversisporales</taxon>
        <taxon>Gigasporaceae</taxon>
        <taxon>Gigaspora</taxon>
    </lineage>
</organism>
<dbReference type="OrthoDB" id="415230at2759"/>
<accession>A0A397VEQ6</accession>
<gene>
    <name evidence="1" type="ORF">C2G38_2186333</name>
</gene>
<reference evidence="1 2" key="1">
    <citation type="submission" date="2018-06" db="EMBL/GenBank/DDBJ databases">
        <title>Comparative genomics reveals the genomic features of Rhizophagus irregularis, R. cerebriforme, R. diaphanum and Gigaspora rosea, and their symbiotic lifestyle signature.</title>
        <authorList>
            <person name="Morin E."/>
            <person name="San Clemente H."/>
            <person name="Chen E.C.H."/>
            <person name="De La Providencia I."/>
            <person name="Hainaut M."/>
            <person name="Kuo A."/>
            <person name="Kohler A."/>
            <person name="Murat C."/>
            <person name="Tang N."/>
            <person name="Roy S."/>
            <person name="Loubradou J."/>
            <person name="Henrissat B."/>
            <person name="Grigoriev I.V."/>
            <person name="Corradi N."/>
            <person name="Roux C."/>
            <person name="Martin F.M."/>
        </authorList>
    </citation>
    <scope>NUCLEOTIDE SEQUENCE [LARGE SCALE GENOMIC DNA]</scope>
    <source>
        <strain evidence="1 2">DAOM 194757</strain>
    </source>
</reference>
<proteinExistence type="predicted"/>
<sequence>MILDLIGQLKIEEVTIIKVCLVDGIFYLLDNKRLYTFQSAIKLKLKVKKIPVKIVRVENSNLVWKLDGSKIIIQNTNFFSTVMSEYARNNVVIDQKGGFWEHRQ</sequence>
<dbReference type="Proteomes" id="UP000266673">
    <property type="component" value="Unassembled WGS sequence"/>
</dbReference>
<dbReference type="AlphaFoldDB" id="A0A397VEQ6"/>